<evidence type="ECO:0000313" key="1">
    <source>
        <dbReference type="EMBL" id="ORY65099.1"/>
    </source>
</evidence>
<dbReference type="GeneID" id="63779169"/>
<evidence type="ECO:0000313" key="2">
    <source>
        <dbReference type="Proteomes" id="UP000193689"/>
    </source>
</evidence>
<dbReference type="AlphaFoldDB" id="A0A1Y2E0T7"/>
<accession>A0A1Y2E0T7</accession>
<name>A0A1Y2E0T7_9PEZI</name>
<reference evidence="1 2" key="1">
    <citation type="submission" date="2016-07" db="EMBL/GenBank/DDBJ databases">
        <title>Pervasive Adenine N6-methylation of Active Genes in Fungi.</title>
        <authorList>
            <consortium name="DOE Joint Genome Institute"/>
            <person name="Mondo S.J."/>
            <person name="Dannebaum R.O."/>
            <person name="Kuo R.C."/>
            <person name="Labutti K."/>
            <person name="Haridas S."/>
            <person name="Kuo A."/>
            <person name="Salamov A."/>
            <person name="Ahrendt S.R."/>
            <person name="Lipzen A."/>
            <person name="Sullivan W."/>
            <person name="Andreopoulos W.B."/>
            <person name="Clum A."/>
            <person name="Lindquist E."/>
            <person name="Daum C."/>
            <person name="Ramamoorthy G.K."/>
            <person name="Gryganskyi A."/>
            <person name="Culley D."/>
            <person name="Magnuson J.K."/>
            <person name="James T.Y."/>
            <person name="O'Malley M.A."/>
            <person name="Stajich J.E."/>
            <person name="Spatafora J.W."/>
            <person name="Visel A."/>
            <person name="Grigoriev I.V."/>
        </authorList>
    </citation>
    <scope>NUCLEOTIDE SEQUENCE [LARGE SCALE GENOMIC DNA]</scope>
    <source>
        <strain evidence="1 2">CBS 129021</strain>
    </source>
</reference>
<dbReference type="InParanoid" id="A0A1Y2E0T7"/>
<gene>
    <name evidence="1" type="ORF">BCR38DRAFT_474070</name>
</gene>
<comment type="caution">
    <text evidence="1">The sequence shown here is derived from an EMBL/GenBank/DDBJ whole genome shotgun (WGS) entry which is preliminary data.</text>
</comment>
<protein>
    <submittedName>
        <fullName evidence="1">Uncharacterized protein</fullName>
    </submittedName>
</protein>
<keyword evidence="2" id="KW-1185">Reference proteome</keyword>
<dbReference type="EMBL" id="MCFJ01000006">
    <property type="protein sequence ID" value="ORY65099.1"/>
    <property type="molecule type" value="Genomic_DNA"/>
</dbReference>
<proteinExistence type="predicted"/>
<sequence>MDYAGLRRIGIQQLGCRAIVDRRHVYQEVAEGVGVHEDNNRRCFKGATSVSAIPVIRANINQRKTTSDMRDSRPAPVVAMQTYLPRQLVKPINTSSTCDLPFCLEQQRPQLWRTDGEVFATGHIDAIVSPPSTTGRTELEVKFGQPPSGLSGSYQHHKHTLSLQQVAYPWPLSQVETKQKALPSGAASSPCMNKAWVGYREQANWGLPQFST</sequence>
<organism evidence="1 2">
    <name type="scientific">Pseudomassariella vexata</name>
    <dbReference type="NCBI Taxonomy" id="1141098"/>
    <lineage>
        <taxon>Eukaryota</taxon>
        <taxon>Fungi</taxon>
        <taxon>Dikarya</taxon>
        <taxon>Ascomycota</taxon>
        <taxon>Pezizomycotina</taxon>
        <taxon>Sordariomycetes</taxon>
        <taxon>Xylariomycetidae</taxon>
        <taxon>Amphisphaeriales</taxon>
        <taxon>Pseudomassariaceae</taxon>
        <taxon>Pseudomassariella</taxon>
    </lineage>
</organism>
<dbReference type="Proteomes" id="UP000193689">
    <property type="component" value="Unassembled WGS sequence"/>
</dbReference>
<dbReference type="RefSeq" id="XP_040716251.1">
    <property type="nucleotide sequence ID" value="XM_040862957.1"/>
</dbReference>